<keyword evidence="1" id="KW-1133">Transmembrane helix</keyword>
<gene>
    <name evidence="2" type="ORF">FZC75_15840</name>
</gene>
<protein>
    <submittedName>
        <fullName evidence="2">DUF2254 domain-containing protein</fullName>
    </submittedName>
</protein>
<evidence type="ECO:0000313" key="2">
    <source>
        <dbReference type="EMBL" id="TYS70106.1"/>
    </source>
</evidence>
<evidence type="ECO:0000313" key="3">
    <source>
        <dbReference type="Proteomes" id="UP000324517"/>
    </source>
</evidence>
<feature type="transmembrane region" description="Helical" evidence="1">
    <location>
        <begin position="40"/>
        <end position="66"/>
    </location>
</feature>
<dbReference type="OrthoDB" id="2955631at2"/>
<feature type="transmembrane region" description="Helical" evidence="1">
    <location>
        <begin position="163"/>
        <end position="183"/>
    </location>
</feature>
<feature type="transmembrane region" description="Helical" evidence="1">
    <location>
        <begin position="86"/>
        <end position="110"/>
    </location>
</feature>
<organism evidence="2 3">
    <name type="scientific">Sutcliffiella horikoshii</name>
    <dbReference type="NCBI Taxonomy" id="79883"/>
    <lineage>
        <taxon>Bacteria</taxon>
        <taxon>Bacillati</taxon>
        <taxon>Bacillota</taxon>
        <taxon>Bacilli</taxon>
        <taxon>Bacillales</taxon>
        <taxon>Bacillaceae</taxon>
        <taxon>Sutcliffiella</taxon>
    </lineage>
</organism>
<evidence type="ECO:0000256" key="1">
    <source>
        <dbReference type="SAM" id="Phobius"/>
    </source>
</evidence>
<dbReference type="Proteomes" id="UP000324517">
    <property type="component" value="Unassembled WGS sequence"/>
</dbReference>
<reference evidence="2 3" key="1">
    <citation type="submission" date="2019-08" db="EMBL/GenBank/DDBJ databases">
        <title>Bacillus genomes from the desert of Cuatro Cienegas, Coahuila.</title>
        <authorList>
            <person name="Olmedo-Alvarez G."/>
        </authorList>
    </citation>
    <scope>NUCLEOTIDE SEQUENCE [LARGE SCALE GENOMIC DNA]</scope>
    <source>
        <strain evidence="2 3">CH98b_3T</strain>
    </source>
</reference>
<accession>A0A5D4T794</accession>
<sequence>MSITLKAYLHPKKGMLPIKSRHKEEQYTMEKWTLRARKEIWFVPSLYALASIILTAIVISIDTVFADSVQNYLPKMFFTNVDLSTTILSSIATAILTMTTISFSTIMVVLTTYSSQFSPRTLQDFMTEKTTLRVLGVFVGSFIYTVLSLLFMKDWLDEQRVLASGVGVILAVVCVGYFVFFIHHVARSIQVSKLIERLMKEGLATVKKKKLLYKAEKIIFEKMDIRASTQEKVELTPKATGYVQVIDTEGLAARAKEHGFHIVFNKRIGDFVTERSVIAFVYFTKEKPDDVDLTVFIEVGEERTPLQDGEFALQKLAEVALRAISPGINDPNTANNCIRYMSRLLMEFGEVDADAITYLDEDKEKRVTIPQRNFEEILYTGFYQIRIYGERDISVVLTTLECLILIAEGSNQEIKEKVKNMWGFLVESIKEDYFEPLDIKMVEEKKKKLSELLN</sequence>
<comment type="caution">
    <text evidence="2">The sequence shown here is derived from an EMBL/GenBank/DDBJ whole genome shotgun (WGS) entry which is preliminary data.</text>
</comment>
<dbReference type="EMBL" id="VTET01000008">
    <property type="protein sequence ID" value="TYS70106.1"/>
    <property type="molecule type" value="Genomic_DNA"/>
</dbReference>
<proteinExistence type="predicted"/>
<dbReference type="AlphaFoldDB" id="A0A5D4T794"/>
<dbReference type="InterPro" id="IPR018723">
    <property type="entry name" value="DUF2254_membrane"/>
</dbReference>
<name>A0A5D4T794_9BACI</name>
<dbReference type="Pfam" id="PF10011">
    <property type="entry name" value="DUF2254"/>
    <property type="match status" value="1"/>
</dbReference>
<keyword evidence="1" id="KW-0472">Membrane</keyword>
<keyword evidence="1" id="KW-0812">Transmembrane</keyword>
<feature type="transmembrane region" description="Helical" evidence="1">
    <location>
        <begin position="131"/>
        <end position="151"/>
    </location>
</feature>